<dbReference type="PANTHER" id="PTHR33337">
    <property type="entry name" value="GFA DOMAIN-CONTAINING PROTEIN"/>
    <property type="match status" value="1"/>
</dbReference>
<dbReference type="SUPFAM" id="SSF51316">
    <property type="entry name" value="Mss4-like"/>
    <property type="match status" value="1"/>
</dbReference>
<dbReference type="InterPro" id="IPR011057">
    <property type="entry name" value="Mss4-like_sf"/>
</dbReference>
<comment type="caution">
    <text evidence="6">The sequence shown here is derived from an EMBL/GenBank/DDBJ whole genome shotgun (WGS) entry which is preliminary data.</text>
</comment>
<dbReference type="PROSITE" id="PS51891">
    <property type="entry name" value="CENP_V_GFA"/>
    <property type="match status" value="1"/>
</dbReference>
<evidence type="ECO:0000259" key="5">
    <source>
        <dbReference type="PROSITE" id="PS51891"/>
    </source>
</evidence>
<protein>
    <submittedName>
        <fullName evidence="6">Mss4-like protein</fullName>
    </submittedName>
</protein>
<comment type="similarity">
    <text evidence="1">Belongs to the Gfa family.</text>
</comment>
<keyword evidence="4" id="KW-0456">Lyase</keyword>
<feature type="domain" description="CENP-V/GFA" evidence="5">
    <location>
        <begin position="4"/>
        <end position="114"/>
    </location>
</feature>
<keyword evidence="2" id="KW-0479">Metal-binding</keyword>
<accession>A0A7C8IEG7</accession>
<evidence type="ECO:0000313" key="7">
    <source>
        <dbReference type="Proteomes" id="UP000481861"/>
    </source>
</evidence>
<gene>
    <name evidence="6" type="ORF">BDV95DRAFT_484625</name>
</gene>
<dbReference type="Gene3D" id="3.90.1590.10">
    <property type="entry name" value="glutathione-dependent formaldehyde- activating enzyme (gfa)"/>
    <property type="match status" value="1"/>
</dbReference>
<dbReference type="EMBL" id="JAADJZ010000004">
    <property type="protein sequence ID" value="KAF2875866.1"/>
    <property type="molecule type" value="Genomic_DNA"/>
</dbReference>
<keyword evidence="7" id="KW-1185">Reference proteome</keyword>
<dbReference type="GO" id="GO:0016846">
    <property type="term" value="F:carbon-sulfur lyase activity"/>
    <property type="evidence" value="ECO:0007669"/>
    <property type="project" value="InterPro"/>
</dbReference>
<proteinExistence type="inferred from homology"/>
<keyword evidence="3" id="KW-0862">Zinc</keyword>
<reference evidence="6 7" key="1">
    <citation type="submission" date="2020-01" db="EMBL/GenBank/DDBJ databases">
        <authorList>
            <consortium name="DOE Joint Genome Institute"/>
            <person name="Haridas S."/>
            <person name="Albert R."/>
            <person name="Binder M."/>
            <person name="Bloem J."/>
            <person name="Labutti K."/>
            <person name="Salamov A."/>
            <person name="Andreopoulos B."/>
            <person name="Baker S.E."/>
            <person name="Barry K."/>
            <person name="Bills G."/>
            <person name="Bluhm B.H."/>
            <person name="Cannon C."/>
            <person name="Castanera R."/>
            <person name="Culley D.E."/>
            <person name="Daum C."/>
            <person name="Ezra D."/>
            <person name="Gonzalez J.B."/>
            <person name="Henrissat B."/>
            <person name="Kuo A."/>
            <person name="Liang C."/>
            <person name="Lipzen A."/>
            <person name="Lutzoni F."/>
            <person name="Magnuson J."/>
            <person name="Mondo S."/>
            <person name="Nolan M."/>
            <person name="Ohm R."/>
            <person name="Pangilinan J."/>
            <person name="Park H.-J.H."/>
            <person name="Ramirez L."/>
            <person name="Alfaro M."/>
            <person name="Sun H."/>
            <person name="Tritt A."/>
            <person name="Yoshinaga Y."/>
            <person name="Zwiers L.-H.L."/>
            <person name="Turgeon B.G."/>
            <person name="Goodwin S.B."/>
            <person name="Spatafora J.W."/>
            <person name="Crous P.W."/>
            <person name="Grigoriev I.V."/>
        </authorList>
    </citation>
    <scope>NUCLEOTIDE SEQUENCE [LARGE SCALE GENOMIC DNA]</scope>
    <source>
        <strain evidence="6 7">CBS 611.86</strain>
    </source>
</reference>
<dbReference type="PANTHER" id="PTHR33337:SF30">
    <property type="entry name" value="DUF636 DOMAIN PROTEIN (AFU_ORTHOLOGUE AFUA_1G03180)"/>
    <property type="match status" value="1"/>
</dbReference>
<evidence type="ECO:0000256" key="4">
    <source>
        <dbReference type="ARBA" id="ARBA00023239"/>
    </source>
</evidence>
<dbReference type="Proteomes" id="UP000481861">
    <property type="component" value="Unassembled WGS sequence"/>
</dbReference>
<evidence type="ECO:0000256" key="1">
    <source>
        <dbReference type="ARBA" id="ARBA00005495"/>
    </source>
</evidence>
<dbReference type="GO" id="GO:0046872">
    <property type="term" value="F:metal ion binding"/>
    <property type="evidence" value="ECO:0007669"/>
    <property type="project" value="UniProtKB-KW"/>
</dbReference>
<organism evidence="6 7">
    <name type="scientific">Massariosphaeria phaeospora</name>
    <dbReference type="NCBI Taxonomy" id="100035"/>
    <lineage>
        <taxon>Eukaryota</taxon>
        <taxon>Fungi</taxon>
        <taxon>Dikarya</taxon>
        <taxon>Ascomycota</taxon>
        <taxon>Pezizomycotina</taxon>
        <taxon>Dothideomycetes</taxon>
        <taxon>Pleosporomycetidae</taxon>
        <taxon>Pleosporales</taxon>
        <taxon>Pleosporales incertae sedis</taxon>
        <taxon>Massariosphaeria</taxon>
    </lineage>
</organism>
<evidence type="ECO:0000256" key="2">
    <source>
        <dbReference type="ARBA" id="ARBA00022723"/>
    </source>
</evidence>
<dbReference type="Pfam" id="PF04828">
    <property type="entry name" value="GFA"/>
    <property type="match status" value="1"/>
</dbReference>
<sequence>MTDYSAHCHCGKTEWTAKLETEQQGHILCHCDTCKYLSGSTFTLNQIIPRSALNITKGESSLGKYTYYGDSGKGVHCYFCPTCTSHVYHHQEVMGPDTIVLRTGLLTNGIKEFEPKAEIFGKARLGWEKEVAQTFETMPPA</sequence>
<evidence type="ECO:0000256" key="3">
    <source>
        <dbReference type="ARBA" id="ARBA00022833"/>
    </source>
</evidence>
<dbReference type="OrthoDB" id="1601230at2759"/>
<dbReference type="AlphaFoldDB" id="A0A7C8IEG7"/>
<name>A0A7C8IEG7_9PLEO</name>
<dbReference type="InterPro" id="IPR006913">
    <property type="entry name" value="CENP-V/GFA"/>
</dbReference>
<evidence type="ECO:0000313" key="6">
    <source>
        <dbReference type="EMBL" id="KAF2875866.1"/>
    </source>
</evidence>